<feature type="chain" id="PRO_5006059153" description="RxLR-like protein" evidence="1">
    <location>
        <begin position="22"/>
        <end position="151"/>
    </location>
</feature>
<protein>
    <recommendedName>
        <fullName evidence="4">RxLR-like protein</fullName>
    </recommendedName>
</protein>
<evidence type="ECO:0000256" key="1">
    <source>
        <dbReference type="SAM" id="SignalP"/>
    </source>
</evidence>
<sequence>MRLLAVATLLVAALTSLETDASGIICSSDTDCASGETCVAGDSPHPIQACVVFISACLLIAVTNTLEEHHAVVDAVMKMVCYAVNKDFVASYRQIQMDDQALDAHAMMDLVATSASPARLQVPTRQHHQALIREGLQLHLILMISIQTTQR</sequence>
<accession>A0A0P1B358</accession>
<feature type="signal peptide" evidence="1">
    <location>
        <begin position="1"/>
        <end position="21"/>
    </location>
</feature>
<keyword evidence="3" id="KW-1185">Reference proteome</keyword>
<dbReference type="GeneID" id="36401393"/>
<dbReference type="EMBL" id="CCYD01002939">
    <property type="protein sequence ID" value="CEG48519.1"/>
    <property type="molecule type" value="Genomic_DNA"/>
</dbReference>
<evidence type="ECO:0000313" key="3">
    <source>
        <dbReference type="Proteomes" id="UP000054928"/>
    </source>
</evidence>
<organism evidence="2 3">
    <name type="scientific">Plasmopara halstedii</name>
    <name type="common">Downy mildew of sunflower</name>
    <dbReference type="NCBI Taxonomy" id="4781"/>
    <lineage>
        <taxon>Eukaryota</taxon>
        <taxon>Sar</taxon>
        <taxon>Stramenopiles</taxon>
        <taxon>Oomycota</taxon>
        <taxon>Peronosporomycetes</taxon>
        <taxon>Peronosporales</taxon>
        <taxon>Peronosporaceae</taxon>
        <taxon>Plasmopara</taxon>
    </lineage>
</organism>
<proteinExistence type="predicted"/>
<evidence type="ECO:0008006" key="4">
    <source>
        <dbReference type="Google" id="ProtNLM"/>
    </source>
</evidence>
<dbReference type="Proteomes" id="UP000054928">
    <property type="component" value="Unassembled WGS sequence"/>
</dbReference>
<name>A0A0P1B358_PLAHL</name>
<dbReference type="AlphaFoldDB" id="A0A0P1B358"/>
<reference evidence="3" key="1">
    <citation type="submission" date="2014-09" db="EMBL/GenBank/DDBJ databases">
        <authorList>
            <person name="Sharma Rahul"/>
            <person name="Thines Marco"/>
        </authorList>
    </citation>
    <scope>NUCLEOTIDE SEQUENCE [LARGE SCALE GENOMIC DNA]</scope>
</reference>
<evidence type="ECO:0000313" key="2">
    <source>
        <dbReference type="EMBL" id="CEG48519.1"/>
    </source>
</evidence>
<keyword evidence="1" id="KW-0732">Signal</keyword>
<dbReference type="RefSeq" id="XP_024584888.1">
    <property type="nucleotide sequence ID" value="XM_024719606.1"/>
</dbReference>